<evidence type="ECO:0000313" key="2">
    <source>
        <dbReference type="EMBL" id="NDP55151.1"/>
    </source>
</evidence>
<reference evidence="3 5" key="2">
    <citation type="submission" date="2018-11" db="EMBL/GenBank/DDBJ databases">
        <title>Genomic profiling of Staphylococcus species from a Poultry farm system in KwaZulu-Natal, South Africa.</title>
        <authorList>
            <person name="Amoako D.G."/>
            <person name="Somboro A.M."/>
            <person name="Abia A.L.K."/>
            <person name="Bester L.A."/>
            <person name="Essack S.Y."/>
        </authorList>
    </citation>
    <scope>NUCLEOTIDE SEQUENCE [LARGE SCALE GENOMIC DNA]</scope>
    <source>
        <strain evidence="3 5">SA12</strain>
    </source>
</reference>
<evidence type="ECO:0000313" key="6">
    <source>
        <dbReference type="Proteomes" id="UP000466646"/>
    </source>
</evidence>
<evidence type="ECO:0000313" key="3">
    <source>
        <dbReference type="EMBL" id="RZI08276.1"/>
    </source>
</evidence>
<dbReference type="EMBL" id="RQTF01000035">
    <property type="protein sequence ID" value="RZI08276.1"/>
    <property type="molecule type" value="Genomic_DNA"/>
</dbReference>
<evidence type="ECO:0000313" key="1">
    <source>
        <dbReference type="EMBL" id="ATC72828.1"/>
    </source>
</evidence>
<sequence>MYQMNNKNLFRITCTQVSYQILTCVRVFLWKERIHSHSIDCIKNFIQHVFMGIFE</sequence>
<evidence type="ECO:0000313" key="5">
    <source>
        <dbReference type="Proteomes" id="UP000294017"/>
    </source>
</evidence>
<reference evidence="2 6" key="3">
    <citation type="submission" date="2020-01" db="EMBL/GenBank/DDBJ databases">
        <title>Analysis of Virulence and Antimicrobial Resistance Gene Carriage in Staphylococcus aureus Infections in Equids Using Whole Genome Sequencing.</title>
        <authorList>
            <person name="Little S.V."/>
            <person name="Hillhouse A.E."/>
            <person name="Cohen N.D."/>
            <person name="Lawhon S.D."/>
            <person name="Bryan L.K."/>
        </authorList>
    </citation>
    <scope>NUCLEOTIDE SEQUENCE [LARGE SCALE GENOMIC DNA]</scope>
    <source>
        <strain evidence="2 6">61-017</strain>
    </source>
</reference>
<dbReference type="EMBL" id="JAAFLG010000001">
    <property type="protein sequence ID" value="NDP55151.1"/>
    <property type="molecule type" value="Genomic_DNA"/>
</dbReference>
<protein>
    <submittedName>
        <fullName evidence="3">Uncharacterized protein</fullName>
    </submittedName>
</protein>
<reference evidence="1 4" key="1">
    <citation type="submission" date="2017-09" db="EMBL/GenBank/DDBJ databases">
        <title>A single nucleotide polymorphism in the Staphylococcus aureus virulence regulator SaeR abolishes pathogenesis.</title>
        <authorList>
            <person name="Copin R.J."/>
            <person name="Sause W."/>
            <person name="Shopsin B."/>
            <person name="Torres V.J."/>
        </authorList>
    </citation>
    <scope>NUCLEOTIDE SEQUENCE [LARGE SCALE GENOMIC DNA]</scope>
    <source>
        <strain evidence="4">Newman</strain>
        <strain evidence="1">Newman_D2C</strain>
    </source>
</reference>
<dbReference type="Proteomes" id="UP000217245">
    <property type="component" value="Chromosome"/>
</dbReference>
<dbReference type="EMBL" id="CP023391">
    <property type="protein sequence ID" value="ATC72828.1"/>
    <property type="molecule type" value="Genomic_DNA"/>
</dbReference>
<accession>A0A133Q3G2</accession>
<dbReference type="Proteomes" id="UP000466646">
    <property type="component" value="Unassembled WGS sequence"/>
</dbReference>
<dbReference type="Proteomes" id="UP000294017">
    <property type="component" value="Unassembled WGS sequence"/>
</dbReference>
<name>A0A133Q3G2_STAAU</name>
<proteinExistence type="predicted"/>
<organism evidence="3 5">
    <name type="scientific">Staphylococcus aureus</name>
    <dbReference type="NCBI Taxonomy" id="1280"/>
    <lineage>
        <taxon>Bacteria</taxon>
        <taxon>Bacillati</taxon>
        <taxon>Bacillota</taxon>
        <taxon>Bacilli</taxon>
        <taxon>Bacillales</taxon>
        <taxon>Staphylococcaceae</taxon>
        <taxon>Staphylococcus</taxon>
    </lineage>
</organism>
<dbReference type="AlphaFoldDB" id="A0A133Q3G2"/>
<evidence type="ECO:0000313" key="4">
    <source>
        <dbReference type="Proteomes" id="UP000217245"/>
    </source>
</evidence>
<dbReference type="RefSeq" id="WP_001792441.1">
    <property type="nucleotide sequence ID" value="NZ_AP014652.1"/>
</dbReference>
<gene>
    <name evidence="1" type="ORF">CNH36_14800</name>
    <name evidence="3" type="ORF">EIH03_02655</name>
    <name evidence="2" type="ORF">GZ130_00880</name>
</gene>